<dbReference type="AlphaFoldDB" id="A0AAN9BJ27"/>
<dbReference type="InterPro" id="IPR050951">
    <property type="entry name" value="Retrovirus_Pol_polyprotein"/>
</dbReference>
<dbReference type="Proteomes" id="UP001374579">
    <property type="component" value="Unassembled WGS sequence"/>
</dbReference>
<sequence length="146" mass="16283">MENIGVINPVTEPTDWVNALAFSRKPSGGLRVCLDPRSLNQCIKRTHYKTPTIEITNCLSGSKVFNKPDAKHGYWAIKLDEESSMFTAFNSPVGRFRFKRLPFGLKMRSSKPWTASSASVMVPSGSPMTSSFMARMKRTTTGTFII</sequence>
<dbReference type="EMBL" id="JBAMIC010000007">
    <property type="protein sequence ID" value="KAK7105819.1"/>
    <property type="molecule type" value="Genomic_DNA"/>
</dbReference>
<keyword evidence="2" id="KW-1185">Reference proteome</keyword>
<evidence type="ECO:0000313" key="1">
    <source>
        <dbReference type="EMBL" id="KAK7105819.1"/>
    </source>
</evidence>
<reference evidence="1 2" key="1">
    <citation type="submission" date="2024-02" db="EMBL/GenBank/DDBJ databases">
        <title>Chromosome-scale genome assembly of the rough periwinkle Littorina saxatilis.</title>
        <authorList>
            <person name="De Jode A."/>
            <person name="Faria R."/>
            <person name="Formenti G."/>
            <person name="Sims Y."/>
            <person name="Smith T.P."/>
            <person name="Tracey A."/>
            <person name="Wood J.M.D."/>
            <person name="Zagrodzka Z.B."/>
            <person name="Johannesson K."/>
            <person name="Butlin R.K."/>
            <person name="Leder E.H."/>
        </authorList>
    </citation>
    <scope>NUCLEOTIDE SEQUENCE [LARGE SCALE GENOMIC DNA]</scope>
    <source>
        <strain evidence="1">Snail1</strain>
        <tissue evidence="1">Muscle</tissue>
    </source>
</reference>
<organism evidence="1 2">
    <name type="scientific">Littorina saxatilis</name>
    <dbReference type="NCBI Taxonomy" id="31220"/>
    <lineage>
        <taxon>Eukaryota</taxon>
        <taxon>Metazoa</taxon>
        <taxon>Spiralia</taxon>
        <taxon>Lophotrochozoa</taxon>
        <taxon>Mollusca</taxon>
        <taxon>Gastropoda</taxon>
        <taxon>Caenogastropoda</taxon>
        <taxon>Littorinimorpha</taxon>
        <taxon>Littorinoidea</taxon>
        <taxon>Littorinidae</taxon>
        <taxon>Littorina</taxon>
    </lineage>
</organism>
<accession>A0AAN9BJ27</accession>
<dbReference type="PANTHER" id="PTHR37984:SF7">
    <property type="entry name" value="INTEGRASE CATALYTIC DOMAIN-CONTAINING PROTEIN"/>
    <property type="match status" value="1"/>
</dbReference>
<dbReference type="Gene3D" id="3.10.10.10">
    <property type="entry name" value="HIV Type 1 Reverse Transcriptase, subunit A, domain 1"/>
    <property type="match status" value="1"/>
</dbReference>
<comment type="caution">
    <text evidence="1">The sequence shown here is derived from an EMBL/GenBank/DDBJ whole genome shotgun (WGS) entry which is preliminary data.</text>
</comment>
<gene>
    <name evidence="1" type="ORF">V1264_017151</name>
</gene>
<dbReference type="SUPFAM" id="SSF56672">
    <property type="entry name" value="DNA/RNA polymerases"/>
    <property type="match status" value="1"/>
</dbReference>
<evidence type="ECO:0000313" key="2">
    <source>
        <dbReference type="Proteomes" id="UP001374579"/>
    </source>
</evidence>
<evidence type="ECO:0008006" key="3">
    <source>
        <dbReference type="Google" id="ProtNLM"/>
    </source>
</evidence>
<protein>
    <recommendedName>
        <fullName evidence="3">Reverse transcriptase domain-containing protein</fullName>
    </recommendedName>
</protein>
<dbReference type="InterPro" id="IPR043502">
    <property type="entry name" value="DNA/RNA_pol_sf"/>
</dbReference>
<dbReference type="CDD" id="cd01647">
    <property type="entry name" value="RT_LTR"/>
    <property type="match status" value="1"/>
</dbReference>
<name>A0AAN9BJ27_9CAEN</name>
<dbReference type="Gene3D" id="3.30.70.270">
    <property type="match status" value="1"/>
</dbReference>
<dbReference type="PANTHER" id="PTHR37984">
    <property type="entry name" value="PROTEIN CBG26694"/>
    <property type="match status" value="1"/>
</dbReference>
<dbReference type="InterPro" id="IPR043128">
    <property type="entry name" value="Rev_trsase/Diguanyl_cyclase"/>
</dbReference>
<proteinExistence type="predicted"/>